<evidence type="ECO:0000313" key="2">
    <source>
        <dbReference type="Proteomes" id="UP000308600"/>
    </source>
</evidence>
<sequence>MATSEHWELELYTLLSLCPPSFLFVNTTSARSTSGGLSNVLKRLSQEPQDKAIFSARVDGIACFTSRLIYDTILNGLAQWEPSWADGCANWSAEGETRRWNDTIDGFIHGIVSVGQHLQNTRVQPLSEEKKSTGAELIRLVITIEHVERLRECVPEVIVPLTRLAELSRLDVCVIFLSETRWDDIRPAYSAAPDPYFIDIAPAQKEESMPVSSSSKHPIDAYHPELRSLWSHYVALVCDVCYSFTHDLEELQYIAVARWPGFVQPILDERLRIFRDVHGHDFDPSDEQDMLLVAEMAFELPADEVRLRLTRLFNPSITAALEELYPRLTNAKDWAIANKPEDDILAQLPTQLHPFKTRAKLPASTEPVEISTLSRMSKFILVASFLASTNPAKSDLRMFGRGLDEKKRRRRRASKPSGTKVKSGPVRIPQRLAGPMPFPLDRMLAIFGALLEENDTDKRPFRIEYSIPGEYTDMETGRVAVSALIMHLCSMKLLHRSSALDKLDGPPMFKCGISYEITLLFSRQLQIPLNDLMWDPL</sequence>
<dbReference type="Proteomes" id="UP000308600">
    <property type="component" value="Unassembled WGS sequence"/>
</dbReference>
<gene>
    <name evidence="1" type="ORF">BDN72DRAFT_774453</name>
</gene>
<accession>A0ACD3AFU5</accession>
<reference evidence="1 2" key="1">
    <citation type="journal article" date="2019" name="Nat. Ecol. Evol.">
        <title>Megaphylogeny resolves global patterns of mushroom evolution.</title>
        <authorList>
            <person name="Varga T."/>
            <person name="Krizsan K."/>
            <person name="Foldi C."/>
            <person name="Dima B."/>
            <person name="Sanchez-Garcia M."/>
            <person name="Sanchez-Ramirez S."/>
            <person name="Szollosi G.J."/>
            <person name="Szarkandi J.G."/>
            <person name="Papp V."/>
            <person name="Albert L."/>
            <person name="Andreopoulos W."/>
            <person name="Angelini C."/>
            <person name="Antonin V."/>
            <person name="Barry K.W."/>
            <person name="Bougher N.L."/>
            <person name="Buchanan P."/>
            <person name="Buyck B."/>
            <person name="Bense V."/>
            <person name="Catcheside P."/>
            <person name="Chovatia M."/>
            <person name="Cooper J."/>
            <person name="Damon W."/>
            <person name="Desjardin D."/>
            <person name="Finy P."/>
            <person name="Geml J."/>
            <person name="Haridas S."/>
            <person name="Hughes K."/>
            <person name="Justo A."/>
            <person name="Karasinski D."/>
            <person name="Kautmanova I."/>
            <person name="Kiss B."/>
            <person name="Kocsube S."/>
            <person name="Kotiranta H."/>
            <person name="LaButti K.M."/>
            <person name="Lechner B.E."/>
            <person name="Liimatainen K."/>
            <person name="Lipzen A."/>
            <person name="Lukacs Z."/>
            <person name="Mihaltcheva S."/>
            <person name="Morgado L.N."/>
            <person name="Niskanen T."/>
            <person name="Noordeloos M.E."/>
            <person name="Ohm R.A."/>
            <person name="Ortiz-Santana B."/>
            <person name="Ovrebo C."/>
            <person name="Racz N."/>
            <person name="Riley R."/>
            <person name="Savchenko A."/>
            <person name="Shiryaev A."/>
            <person name="Soop K."/>
            <person name="Spirin V."/>
            <person name="Szebenyi C."/>
            <person name="Tomsovsky M."/>
            <person name="Tulloss R.E."/>
            <person name="Uehling J."/>
            <person name="Grigoriev I.V."/>
            <person name="Vagvolgyi C."/>
            <person name="Papp T."/>
            <person name="Martin F.M."/>
            <person name="Miettinen O."/>
            <person name="Hibbett D.S."/>
            <person name="Nagy L.G."/>
        </authorList>
    </citation>
    <scope>NUCLEOTIDE SEQUENCE [LARGE SCALE GENOMIC DNA]</scope>
    <source>
        <strain evidence="1 2">NL-1719</strain>
    </source>
</reference>
<organism evidence="1 2">
    <name type="scientific">Pluteus cervinus</name>
    <dbReference type="NCBI Taxonomy" id="181527"/>
    <lineage>
        <taxon>Eukaryota</taxon>
        <taxon>Fungi</taxon>
        <taxon>Dikarya</taxon>
        <taxon>Basidiomycota</taxon>
        <taxon>Agaricomycotina</taxon>
        <taxon>Agaricomycetes</taxon>
        <taxon>Agaricomycetidae</taxon>
        <taxon>Agaricales</taxon>
        <taxon>Pluteineae</taxon>
        <taxon>Pluteaceae</taxon>
        <taxon>Pluteus</taxon>
    </lineage>
</organism>
<dbReference type="EMBL" id="ML208471">
    <property type="protein sequence ID" value="TFK64530.1"/>
    <property type="molecule type" value="Genomic_DNA"/>
</dbReference>
<proteinExistence type="predicted"/>
<keyword evidence="2" id="KW-1185">Reference proteome</keyword>
<evidence type="ECO:0000313" key="1">
    <source>
        <dbReference type="EMBL" id="TFK64530.1"/>
    </source>
</evidence>
<protein>
    <submittedName>
        <fullName evidence="1">Uncharacterized protein</fullName>
    </submittedName>
</protein>
<name>A0ACD3AFU5_9AGAR</name>